<organism evidence="6 7">
    <name type="scientific">Aminithiophilus ramosus</name>
    <dbReference type="NCBI Taxonomy" id="3029084"/>
    <lineage>
        <taxon>Bacteria</taxon>
        <taxon>Thermotogati</taxon>
        <taxon>Synergistota</taxon>
        <taxon>Synergistia</taxon>
        <taxon>Synergistales</taxon>
        <taxon>Aminithiophilaceae</taxon>
        <taxon>Aminithiophilus</taxon>
    </lineage>
</organism>
<dbReference type="Gene3D" id="2.30.40.10">
    <property type="entry name" value="Urease, subunit C, domain 1"/>
    <property type="match status" value="1"/>
</dbReference>
<evidence type="ECO:0000256" key="1">
    <source>
        <dbReference type="PIRNR" id="PIRNR001238"/>
    </source>
</evidence>
<reference evidence="7" key="1">
    <citation type="submission" date="2021-04" db="EMBL/GenBank/DDBJ databases">
        <title>A novel Synergistetes isolate from a pyrite-forming mixed culture.</title>
        <authorList>
            <person name="Bunk B."/>
            <person name="Sproer C."/>
            <person name="Spring S."/>
            <person name="Pester M."/>
        </authorList>
    </citation>
    <scope>NUCLEOTIDE SEQUENCE [LARGE SCALE GENOMIC DNA]</scope>
    <source>
        <strain evidence="7">J.5.4.2-T.3.5.2</strain>
    </source>
</reference>
<feature type="binding site" evidence="4">
    <location>
        <position position="62"/>
    </location>
    <ligand>
        <name>Zn(2+)</name>
        <dbReference type="ChEBI" id="CHEBI:29105"/>
        <label>1</label>
        <note>catalytic</note>
    </ligand>
</feature>
<dbReference type="SUPFAM" id="SSF51338">
    <property type="entry name" value="Composite domain of metallo-dependent hydrolases"/>
    <property type="match status" value="1"/>
</dbReference>
<feature type="binding site" evidence="3">
    <location>
        <position position="131"/>
    </location>
    <ligand>
        <name>substrate</name>
    </ligand>
</feature>
<dbReference type="Proteomes" id="UP000671879">
    <property type="component" value="Chromosome"/>
</dbReference>
<dbReference type="AlphaFoldDB" id="A0A9Q7F0Y0"/>
<dbReference type="Pfam" id="PF01979">
    <property type="entry name" value="Amidohydro_1"/>
    <property type="match status" value="1"/>
</dbReference>
<gene>
    <name evidence="6" type="ORF">KAR29_06310</name>
</gene>
<feature type="binding site" evidence="3">
    <location>
        <position position="164"/>
    </location>
    <ligand>
        <name>substrate</name>
    </ligand>
</feature>
<dbReference type="InterPro" id="IPR006680">
    <property type="entry name" value="Amidohydro-rel"/>
</dbReference>
<name>A0A9Q7F0Y0_9BACT</name>
<dbReference type="EC" id="3.4.19.-" evidence="1"/>
<sequence>MFLLIENAEVYAPRPLGRQDILIAGEKIAWMGRDFPARATLPGLEIVDGRGHLVLPGFVDNHVHIIGGGGEGSFRTRTPEIVLTDLTLAGVTSVIGVLGTDCVTRHTASLIAKARALEEEGLSAWALLGSYQLPLRPFTGHVQDDLVLIDKLIGVGEVALSDHRSSQPQKEELLRIAAASRVAAMLSGKGGIVNVHLGDGPGKLDMLFDIADTSEITLAQFLPTHLNRNPDLFEASIGYALAGGHVDMTTSTTPLFLAEGEVKCSLALRRLLDAGVPSERISFSSDGQGSLPDFDEKGRFKGLSIGRSHSIWPEVRDAVVDEKIPLETALAVITSSPADQHKLPGRKGHVEAGADADLVLVDESSLSIRTVVARGRLMVRDGEPLLFGTFEKV</sequence>
<dbReference type="RefSeq" id="WP_274374766.1">
    <property type="nucleotide sequence ID" value="NZ_CP072943.1"/>
</dbReference>
<proteinExistence type="inferred from homology"/>
<evidence type="ECO:0000256" key="4">
    <source>
        <dbReference type="PIRSR" id="PIRSR001238-3"/>
    </source>
</evidence>
<feature type="domain" description="Amidohydrolase-related" evidence="5">
    <location>
        <begin position="53"/>
        <end position="377"/>
    </location>
</feature>
<dbReference type="EMBL" id="CP072943">
    <property type="protein sequence ID" value="QTX33477.1"/>
    <property type="molecule type" value="Genomic_DNA"/>
</dbReference>
<comment type="subcellular location">
    <subcellularLocation>
        <location evidence="1">Cytoplasm</location>
    </subcellularLocation>
</comment>
<evidence type="ECO:0000259" key="5">
    <source>
        <dbReference type="Pfam" id="PF01979"/>
    </source>
</evidence>
<dbReference type="GO" id="GO:0005737">
    <property type="term" value="C:cytoplasm"/>
    <property type="evidence" value="ECO:0007669"/>
    <property type="project" value="UniProtKB-SubCell"/>
</dbReference>
<dbReference type="SUPFAM" id="SSF51556">
    <property type="entry name" value="Metallo-dependent hydrolases"/>
    <property type="match status" value="1"/>
</dbReference>
<feature type="binding site" evidence="4">
    <location>
        <position position="225"/>
    </location>
    <ligand>
        <name>Zn(2+)</name>
        <dbReference type="ChEBI" id="CHEBI:29105"/>
        <label>2</label>
        <note>catalytic</note>
    </ligand>
</feature>
<dbReference type="PANTHER" id="PTHR11647:SF1">
    <property type="entry name" value="COLLAPSIN RESPONSE MEDIATOR PROTEIN"/>
    <property type="match status" value="1"/>
</dbReference>
<dbReference type="Gene3D" id="3.20.20.140">
    <property type="entry name" value="Metal-dependent hydrolases"/>
    <property type="match status" value="1"/>
</dbReference>
<feature type="binding site" evidence="3">
    <location>
        <begin position="69"/>
        <end position="71"/>
    </location>
    <ligand>
        <name>substrate</name>
    </ligand>
</feature>
<dbReference type="GO" id="GO:0008237">
    <property type="term" value="F:metallopeptidase activity"/>
    <property type="evidence" value="ECO:0007669"/>
    <property type="project" value="UniProtKB-KW"/>
</dbReference>
<dbReference type="InterPro" id="IPR011059">
    <property type="entry name" value="Metal-dep_hydrolase_composite"/>
</dbReference>
<dbReference type="InterPro" id="IPR010229">
    <property type="entry name" value="Pept_M38_dipep"/>
</dbReference>
<dbReference type="KEGG" id="aram:KAR29_06310"/>
<comment type="cofactor">
    <cofactor evidence="1 4">
        <name>Zn(2+)</name>
        <dbReference type="ChEBI" id="CHEBI:29105"/>
    </cofactor>
    <text evidence="1 4">Binds 2 Zn(2+) ions per subunit.</text>
</comment>
<keyword evidence="1 4" id="KW-0479">Metal-binding</keyword>
<accession>A0A9Q7F0Y0</accession>
<feature type="binding site" evidence="4">
    <location>
        <position position="286"/>
    </location>
    <ligand>
        <name>Zn(2+)</name>
        <dbReference type="ChEBI" id="CHEBI:29105"/>
        <label>1</label>
        <note>catalytic</note>
    </ligand>
</feature>
<dbReference type="PIRSF" id="PIRSF001238">
    <property type="entry name" value="IadA"/>
    <property type="match status" value="1"/>
</dbReference>
<keyword evidence="1 6" id="KW-0378">Hydrolase</keyword>
<dbReference type="GO" id="GO:0046872">
    <property type="term" value="F:metal ion binding"/>
    <property type="evidence" value="ECO:0007669"/>
    <property type="project" value="UniProtKB-KW"/>
</dbReference>
<protein>
    <recommendedName>
        <fullName evidence="1">Isoaspartyl dipeptidase</fullName>
        <ecNumber evidence="1">3.4.19.-</ecNumber>
    </recommendedName>
</protein>
<evidence type="ECO:0000256" key="2">
    <source>
        <dbReference type="PIRSR" id="PIRSR001238-1"/>
    </source>
</evidence>
<evidence type="ECO:0000313" key="7">
    <source>
        <dbReference type="Proteomes" id="UP000671879"/>
    </source>
</evidence>
<comment type="similarity">
    <text evidence="1">Belongs to the peptidase M38 family.</text>
</comment>
<evidence type="ECO:0000313" key="6">
    <source>
        <dbReference type="EMBL" id="QTX33477.1"/>
    </source>
</evidence>
<keyword evidence="1" id="KW-0482">Metalloprotease</keyword>
<feature type="binding site" evidence="3">
    <location>
        <position position="228"/>
    </location>
    <ligand>
        <name>substrate</name>
    </ligand>
</feature>
<feature type="binding site" evidence="3">
    <location>
        <position position="100"/>
    </location>
    <ligand>
        <name>substrate</name>
    </ligand>
</feature>
<dbReference type="InterPro" id="IPR050378">
    <property type="entry name" value="Metallo-dep_Hydrolases_sf"/>
</dbReference>
<dbReference type="InterPro" id="IPR032466">
    <property type="entry name" value="Metal_Hydrolase"/>
</dbReference>
<evidence type="ECO:0000256" key="3">
    <source>
        <dbReference type="PIRSR" id="PIRSR001238-2"/>
    </source>
</evidence>
<keyword evidence="7" id="KW-1185">Reference proteome</keyword>
<keyword evidence="1" id="KW-0645">Protease</keyword>
<feature type="binding site" evidence="4">
    <location>
        <position position="196"/>
    </location>
    <ligand>
        <name>Zn(2+)</name>
        <dbReference type="ChEBI" id="CHEBI:29105"/>
        <label>2</label>
        <note>catalytic</note>
    </ligand>
</feature>
<dbReference type="NCBIfam" id="TIGR01975">
    <property type="entry name" value="isoAsp_dipep"/>
    <property type="match status" value="1"/>
</dbReference>
<feature type="active site" description="Proton acceptor" evidence="2">
    <location>
        <position position="286"/>
    </location>
</feature>
<keyword evidence="1 4" id="KW-0862">Zinc</keyword>
<comment type="function">
    <text evidence="1">Catalyzes the hydrolytic cleavage of a subset of L-isoaspartyl (L-beta-aspartyl) dipeptides. Used to degrade proteins damaged by L-isoaspartyl residues formation.</text>
</comment>
<comment type="PTM">
    <text evidence="1">Carboxylation allows a single lysine to coordinate two zinc ions.</text>
</comment>
<feature type="binding site" evidence="4">
    <location>
        <position position="64"/>
    </location>
    <ligand>
        <name>Zn(2+)</name>
        <dbReference type="ChEBI" id="CHEBI:29105"/>
        <label>1</label>
        <note>catalytic</note>
    </ligand>
</feature>
<feature type="binding site" evidence="3">
    <location>
        <position position="290"/>
    </location>
    <ligand>
        <name>substrate</name>
    </ligand>
</feature>
<dbReference type="GO" id="GO:0008798">
    <property type="term" value="F:beta-aspartyl-peptidase activity"/>
    <property type="evidence" value="ECO:0007669"/>
    <property type="project" value="InterPro"/>
</dbReference>
<dbReference type="GO" id="GO:0016810">
    <property type="term" value="F:hydrolase activity, acting on carbon-nitrogen (but not peptide) bonds"/>
    <property type="evidence" value="ECO:0007669"/>
    <property type="project" value="InterPro"/>
</dbReference>
<dbReference type="PANTHER" id="PTHR11647">
    <property type="entry name" value="HYDRANTOINASE/DIHYDROPYRIMIDINASE FAMILY MEMBER"/>
    <property type="match status" value="1"/>
</dbReference>
<dbReference type="GO" id="GO:0006508">
    <property type="term" value="P:proteolysis"/>
    <property type="evidence" value="ECO:0007669"/>
    <property type="project" value="UniProtKB-KW"/>
</dbReference>